<dbReference type="Gene3D" id="1.25.40.10">
    <property type="entry name" value="Tetratricopeptide repeat domain"/>
    <property type="match status" value="1"/>
</dbReference>
<gene>
    <name evidence="1" type="primary">cpoB</name>
    <name evidence="3" type="ORF">HHI_14452</name>
</gene>
<comment type="similarity">
    <text evidence="1">Belongs to the CpoB family.</text>
</comment>
<name>A0A059FFG0_9PROT</name>
<feature type="compositionally biased region" description="Low complexity" evidence="2">
    <location>
        <begin position="129"/>
        <end position="163"/>
    </location>
</feature>
<dbReference type="PATRIC" id="fig|1280951.3.peg.2913"/>
<comment type="subcellular location">
    <subcellularLocation>
        <location evidence="1">Periplasm</location>
    </subcellularLocation>
</comment>
<evidence type="ECO:0000313" key="4">
    <source>
        <dbReference type="Proteomes" id="UP000025061"/>
    </source>
</evidence>
<feature type="chain" id="PRO_5009982292" description="Cell division coordinator CpoB" evidence="1">
    <location>
        <begin position="22"/>
        <end position="318"/>
    </location>
</feature>
<accession>A0A059FFG0</accession>
<comment type="function">
    <text evidence="1">Mediates coordination of peptidoglycan synthesis and outer membrane constriction during cell division.</text>
</comment>
<dbReference type="GO" id="GO:0043093">
    <property type="term" value="P:FtsZ-dependent cytokinesis"/>
    <property type="evidence" value="ECO:0007669"/>
    <property type="project" value="UniProtKB-UniRule"/>
</dbReference>
<reference evidence="3 4" key="1">
    <citation type="submission" date="2013-04" db="EMBL/GenBank/DDBJ databases">
        <title>Hyphomonas hirschiana VP5 Genome Sequencing.</title>
        <authorList>
            <person name="Lai Q."/>
            <person name="Shao Z."/>
        </authorList>
    </citation>
    <scope>NUCLEOTIDE SEQUENCE [LARGE SCALE GENOMIC DNA]</scope>
    <source>
        <strain evidence="3 4">VP5</strain>
    </source>
</reference>
<feature type="signal peptide" evidence="1">
    <location>
        <begin position="1"/>
        <end position="21"/>
    </location>
</feature>
<feature type="region of interest" description="Disordered" evidence="2">
    <location>
        <begin position="125"/>
        <end position="186"/>
    </location>
</feature>
<dbReference type="RefSeq" id="WP_011645190.1">
    <property type="nucleotide sequence ID" value="NZ_ARYI01000014.1"/>
</dbReference>
<dbReference type="NCBIfam" id="TIGR02795">
    <property type="entry name" value="tol_pal_ybgF"/>
    <property type="match status" value="1"/>
</dbReference>
<dbReference type="Gene3D" id="1.20.5.1700">
    <property type="match status" value="1"/>
</dbReference>
<evidence type="ECO:0000313" key="3">
    <source>
        <dbReference type="EMBL" id="KCZ89359.1"/>
    </source>
</evidence>
<protein>
    <recommendedName>
        <fullName evidence="1">Cell division coordinator CpoB</fullName>
    </recommendedName>
</protein>
<dbReference type="Proteomes" id="UP000025061">
    <property type="component" value="Unassembled WGS sequence"/>
</dbReference>
<keyword evidence="1" id="KW-0175">Coiled coil</keyword>
<feature type="coiled-coil region" evidence="1">
    <location>
        <begin position="83"/>
        <end position="110"/>
    </location>
</feature>
<evidence type="ECO:0000256" key="2">
    <source>
        <dbReference type="SAM" id="MobiDB-lite"/>
    </source>
</evidence>
<keyword evidence="1" id="KW-0732">Signal</keyword>
<evidence type="ECO:0000256" key="1">
    <source>
        <dbReference type="HAMAP-Rule" id="MF_02066"/>
    </source>
</evidence>
<keyword evidence="1" id="KW-0574">Periplasm</keyword>
<keyword evidence="1" id="KW-0131">Cell cycle</keyword>
<dbReference type="GO" id="GO:0030288">
    <property type="term" value="C:outer membrane-bounded periplasmic space"/>
    <property type="evidence" value="ECO:0007669"/>
    <property type="project" value="UniProtKB-UniRule"/>
</dbReference>
<dbReference type="InterPro" id="IPR034706">
    <property type="entry name" value="CpoB"/>
</dbReference>
<dbReference type="HAMAP" id="MF_02066">
    <property type="entry name" value="CpoB"/>
    <property type="match status" value="1"/>
</dbReference>
<comment type="caution">
    <text evidence="3">The sequence shown here is derived from an EMBL/GenBank/DDBJ whole genome shotgun (WGS) entry which is preliminary data.</text>
</comment>
<dbReference type="Pfam" id="PF13174">
    <property type="entry name" value="TPR_6"/>
    <property type="match status" value="1"/>
</dbReference>
<dbReference type="EMBL" id="ARYI01000014">
    <property type="protein sequence ID" value="KCZ89359.1"/>
    <property type="molecule type" value="Genomic_DNA"/>
</dbReference>
<proteinExistence type="inferred from homology"/>
<sequence length="318" mass="33378" precursor="true">MLKASLTGLAALGILATPALAQTRSAPIVKGVTTGALSQQVDQTRQQTADLMLEINRNAERINQLSGRVETLEYELSRTRDGAQQQMLDNETLAQQNADLRAQLEAQARAITALQMVVGIEPTETLDTGAASGPAPSPFPAASGQQAMGPAPSAQPGSSGGPSVLTPAPSTQAGLPEGSLGTISASQLPGEAGPLFAVARQRLLALDYAGAQEAFQSFVDQFGNDPQAGEAYFWLGETLHQQNAYAESGQAYTTMIRSFPDDERAPDALARLARSMRLIGDTAKACQALDTLPKRYPNASKVVRDLAAVERTRSGCSG</sequence>
<dbReference type="Pfam" id="PF13432">
    <property type="entry name" value="TPR_16"/>
    <property type="match status" value="1"/>
</dbReference>
<keyword evidence="1" id="KW-0132">Cell division</keyword>
<dbReference type="InterPro" id="IPR011990">
    <property type="entry name" value="TPR-like_helical_dom_sf"/>
</dbReference>
<organism evidence="3 4">
    <name type="scientific">Hyphomonas hirschiana VP5</name>
    <dbReference type="NCBI Taxonomy" id="1280951"/>
    <lineage>
        <taxon>Bacteria</taxon>
        <taxon>Pseudomonadati</taxon>
        <taxon>Pseudomonadota</taxon>
        <taxon>Alphaproteobacteria</taxon>
        <taxon>Hyphomonadales</taxon>
        <taxon>Hyphomonadaceae</taxon>
        <taxon>Hyphomonas</taxon>
    </lineage>
</organism>
<keyword evidence="4" id="KW-1185">Reference proteome</keyword>
<dbReference type="AlphaFoldDB" id="A0A059FFG0"/>
<dbReference type="InterPro" id="IPR019734">
    <property type="entry name" value="TPR_rpt"/>
</dbReference>
<dbReference type="SUPFAM" id="SSF48452">
    <property type="entry name" value="TPR-like"/>
    <property type="match status" value="1"/>
</dbReference>
<dbReference type="OrthoDB" id="7185608at2"/>
<dbReference type="InterPro" id="IPR014162">
    <property type="entry name" value="CpoB_C"/>
</dbReference>